<proteinExistence type="predicted"/>
<organism evidence="2 3">
    <name type="scientific">Salinispora arenicola</name>
    <dbReference type="NCBI Taxonomy" id="168697"/>
    <lineage>
        <taxon>Bacteria</taxon>
        <taxon>Bacillati</taxon>
        <taxon>Actinomycetota</taxon>
        <taxon>Actinomycetes</taxon>
        <taxon>Micromonosporales</taxon>
        <taxon>Micromonosporaceae</taxon>
        <taxon>Salinispora</taxon>
    </lineage>
</organism>
<feature type="region of interest" description="Disordered" evidence="1">
    <location>
        <begin position="91"/>
        <end position="118"/>
    </location>
</feature>
<evidence type="ECO:0000256" key="1">
    <source>
        <dbReference type="SAM" id="MobiDB-lite"/>
    </source>
</evidence>
<comment type="caution">
    <text evidence="2">The sequence shown here is derived from an EMBL/GenBank/DDBJ whole genome shotgun (WGS) entry which is preliminary data.</text>
</comment>
<reference evidence="2 3" key="1">
    <citation type="submission" date="2021-03" db="EMBL/GenBank/DDBJ databases">
        <title>Whole genome shotgun sequence of Salinispora arenicola NBRC 105043.</title>
        <authorList>
            <person name="Komaki H."/>
            <person name="Tamura T."/>
        </authorList>
    </citation>
    <scope>NUCLEOTIDE SEQUENCE [LARGE SCALE GENOMIC DNA]</scope>
    <source>
        <strain evidence="2 3">NBRC 105043</strain>
    </source>
</reference>
<protein>
    <submittedName>
        <fullName evidence="2">Uncharacterized protein</fullName>
    </submittedName>
</protein>
<name>A0ABQ4JUY0_SALAC</name>
<gene>
    <name evidence="2" type="ORF">Sar04_35010</name>
</gene>
<evidence type="ECO:0000313" key="2">
    <source>
        <dbReference type="EMBL" id="GIM86765.1"/>
    </source>
</evidence>
<keyword evidence="3" id="KW-1185">Reference proteome</keyword>
<evidence type="ECO:0000313" key="3">
    <source>
        <dbReference type="Proteomes" id="UP000677457"/>
    </source>
</evidence>
<sequence>MARVSHSTRYGRVTRMEERWLVGDAAGIREFSQIGLLTMFTRAERLSAFAATGRDARNVEGWLSGRGLFVADRTGGGETCGDLDSDACKKLARPRSRSTPAPSPSFIRHHQPLSGKYA</sequence>
<dbReference type="EMBL" id="BOQM01000028">
    <property type="protein sequence ID" value="GIM86765.1"/>
    <property type="molecule type" value="Genomic_DNA"/>
</dbReference>
<dbReference type="Proteomes" id="UP000677457">
    <property type="component" value="Unassembled WGS sequence"/>
</dbReference>
<accession>A0ABQ4JUY0</accession>
<dbReference type="Gene3D" id="2.20.130.10">
    <property type="entry name" value="CAC2371-like domains"/>
    <property type="match status" value="1"/>
</dbReference>